<feature type="chain" id="PRO_5019494298" description="Protein-L-isoaspartate(D-aspartate) O-methyltransferase" evidence="13">
    <location>
        <begin position="22"/>
        <end position="244"/>
    </location>
</feature>
<evidence type="ECO:0000256" key="7">
    <source>
        <dbReference type="ARBA" id="ARBA00022691"/>
    </source>
</evidence>
<reference evidence="14 15" key="1">
    <citation type="journal article" date="2018" name="Gigascience">
        <title>Genomes of trombidid mites reveal novel predicted allergens and laterally-transferred genes associated with secondary metabolism.</title>
        <authorList>
            <person name="Dong X."/>
            <person name="Chaisiri K."/>
            <person name="Xia D."/>
            <person name="Armstrong S.D."/>
            <person name="Fang Y."/>
            <person name="Donnelly M.J."/>
            <person name="Kadowaki T."/>
            <person name="McGarry J.W."/>
            <person name="Darby A.C."/>
            <person name="Makepeace B.L."/>
        </authorList>
    </citation>
    <scope>NUCLEOTIDE SEQUENCE [LARGE SCALE GENOMIC DNA]</scope>
    <source>
        <strain evidence="14">UoL-WK</strain>
    </source>
</reference>
<comment type="catalytic activity">
    <reaction evidence="10">
        <text>[protein]-L-isoaspartate + S-adenosyl-L-methionine = [protein]-L-isoaspartate alpha-methyl ester + S-adenosyl-L-homocysteine</text>
        <dbReference type="Rhea" id="RHEA:12705"/>
        <dbReference type="Rhea" id="RHEA-COMP:12143"/>
        <dbReference type="Rhea" id="RHEA-COMP:12144"/>
        <dbReference type="ChEBI" id="CHEBI:57856"/>
        <dbReference type="ChEBI" id="CHEBI:59789"/>
        <dbReference type="ChEBI" id="CHEBI:90596"/>
        <dbReference type="ChEBI" id="CHEBI:90598"/>
        <dbReference type="EC" id="2.1.1.77"/>
    </reaction>
    <physiologicalReaction direction="left-to-right" evidence="10">
        <dbReference type="Rhea" id="RHEA:12706"/>
    </physiologicalReaction>
</comment>
<dbReference type="InterPro" id="IPR000682">
    <property type="entry name" value="PCMT"/>
</dbReference>
<dbReference type="GO" id="GO:0005737">
    <property type="term" value="C:cytoplasm"/>
    <property type="evidence" value="ECO:0007669"/>
    <property type="project" value="UniProtKB-SubCell"/>
</dbReference>
<comment type="similarity">
    <text evidence="2">Belongs to the methyltransferase superfamily. L-isoaspartyl/D-aspartyl protein methyltransferase family.</text>
</comment>
<keyword evidence="5 14" id="KW-0489">Methyltransferase</keyword>
<dbReference type="SUPFAM" id="SSF53335">
    <property type="entry name" value="S-adenosyl-L-methionine-dependent methyltransferases"/>
    <property type="match status" value="1"/>
</dbReference>
<dbReference type="OrthoDB" id="73890at2759"/>
<keyword evidence="7" id="KW-0949">S-adenosyl-L-methionine</keyword>
<evidence type="ECO:0000256" key="11">
    <source>
        <dbReference type="ARBA" id="ARBA00040923"/>
    </source>
</evidence>
<evidence type="ECO:0000256" key="13">
    <source>
        <dbReference type="SAM" id="SignalP"/>
    </source>
</evidence>
<organism evidence="14 15">
    <name type="scientific">Dinothrombium tinctorium</name>
    <dbReference type="NCBI Taxonomy" id="1965070"/>
    <lineage>
        <taxon>Eukaryota</taxon>
        <taxon>Metazoa</taxon>
        <taxon>Ecdysozoa</taxon>
        <taxon>Arthropoda</taxon>
        <taxon>Chelicerata</taxon>
        <taxon>Arachnida</taxon>
        <taxon>Acari</taxon>
        <taxon>Acariformes</taxon>
        <taxon>Trombidiformes</taxon>
        <taxon>Prostigmata</taxon>
        <taxon>Anystina</taxon>
        <taxon>Parasitengona</taxon>
        <taxon>Trombidioidea</taxon>
        <taxon>Trombidiidae</taxon>
        <taxon>Dinothrombium</taxon>
    </lineage>
</organism>
<evidence type="ECO:0000256" key="5">
    <source>
        <dbReference type="ARBA" id="ARBA00022603"/>
    </source>
</evidence>
<feature type="signal peptide" evidence="13">
    <location>
        <begin position="1"/>
        <end position="21"/>
    </location>
</feature>
<dbReference type="GO" id="GO:0032259">
    <property type="term" value="P:methylation"/>
    <property type="evidence" value="ECO:0007669"/>
    <property type="project" value="UniProtKB-KW"/>
</dbReference>
<dbReference type="GO" id="GO:0004719">
    <property type="term" value="F:protein-L-isoaspartate (D-aspartate) O-methyltransferase activity"/>
    <property type="evidence" value="ECO:0007669"/>
    <property type="project" value="UniProtKB-EC"/>
</dbReference>
<keyword evidence="13" id="KW-0732">Signal</keyword>
<comment type="caution">
    <text evidence="14">The sequence shown here is derived from an EMBL/GenBank/DDBJ whole genome shotgun (WGS) entry which is preliminary data.</text>
</comment>
<dbReference type="AlphaFoldDB" id="A0A443QMP8"/>
<dbReference type="CDD" id="cd02440">
    <property type="entry name" value="AdoMet_MTases"/>
    <property type="match status" value="1"/>
</dbReference>
<keyword evidence="6 14" id="KW-0808">Transferase</keyword>
<evidence type="ECO:0000256" key="8">
    <source>
        <dbReference type="ARBA" id="ARBA00031323"/>
    </source>
</evidence>
<accession>A0A443QMP8</accession>
<evidence type="ECO:0000256" key="3">
    <source>
        <dbReference type="ARBA" id="ARBA00011890"/>
    </source>
</evidence>
<dbReference type="PANTHER" id="PTHR11579">
    <property type="entry name" value="PROTEIN-L-ISOASPARTATE O-METHYLTRANSFERASE"/>
    <property type="match status" value="1"/>
</dbReference>
<evidence type="ECO:0000256" key="4">
    <source>
        <dbReference type="ARBA" id="ARBA00022490"/>
    </source>
</evidence>
<sequence>MLAMRIINLFALLIVCEFSNASRWSPAVTNADLIKHLKRRGVLKSERVENVMSLVDRANYSKYNPYEDRPQSIGFGATISAPHMHAIALELLKDHLYNGSKALDIGSGSGYLTACMALMVAPNGKVIGIDHIPGLVRQSIKNIEKDQPELFKSGVIRMVVGDGRLGYLPEAKYDAIHVGAAAPKLPKHLVDQLKVGGRLIIPIGREGGIQTLYQIDKITNETIERTPLHGVAFVPLTDKESQVA</sequence>
<evidence type="ECO:0000256" key="10">
    <source>
        <dbReference type="ARBA" id="ARBA00035815"/>
    </source>
</evidence>
<evidence type="ECO:0000256" key="12">
    <source>
        <dbReference type="ARBA" id="ARBA00042126"/>
    </source>
</evidence>
<dbReference type="STRING" id="1965070.A0A443QMP8"/>
<keyword evidence="15" id="KW-1185">Reference proteome</keyword>
<keyword evidence="4" id="KW-0963">Cytoplasm</keyword>
<dbReference type="NCBIfam" id="TIGR00080">
    <property type="entry name" value="pimt"/>
    <property type="match status" value="1"/>
</dbReference>
<protein>
    <recommendedName>
        <fullName evidence="11">Protein-L-isoaspartate(D-aspartate) O-methyltransferase</fullName>
        <ecNumber evidence="3">2.1.1.77</ecNumber>
    </recommendedName>
    <alternativeName>
        <fullName evidence="9">L-isoaspartyl protein carboxyl methyltransferase</fullName>
    </alternativeName>
    <alternativeName>
        <fullName evidence="12">Protein L-isoaspartyl/D-aspartyl methyltransferase</fullName>
    </alternativeName>
    <alternativeName>
        <fullName evidence="8">Protein-beta-aspartate methyltransferase</fullName>
    </alternativeName>
</protein>
<evidence type="ECO:0000313" key="14">
    <source>
        <dbReference type="EMBL" id="RWS04308.1"/>
    </source>
</evidence>
<dbReference type="EMBL" id="NCKU01005655">
    <property type="protein sequence ID" value="RWS04308.1"/>
    <property type="molecule type" value="Genomic_DNA"/>
</dbReference>
<name>A0A443QMP8_9ACAR</name>
<dbReference type="PANTHER" id="PTHR11579:SF0">
    <property type="entry name" value="PROTEIN-L-ISOASPARTATE(D-ASPARTATE) O-METHYLTRANSFERASE"/>
    <property type="match status" value="1"/>
</dbReference>
<dbReference type="FunFam" id="3.40.50.150:FF:000027">
    <property type="entry name" value="Protein-L-isoaspartate O-methyltransferase"/>
    <property type="match status" value="1"/>
</dbReference>
<evidence type="ECO:0000256" key="9">
    <source>
        <dbReference type="ARBA" id="ARBA00031350"/>
    </source>
</evidence>
<evidence type="ECO:0000256" key="1">
    <source>
        <dbReference type="ARBA" id="ARBA00004496"/>
    </source>
</evidence>
<evidence type="ECO:0000256" key="2">
    <source>
        <dbReference type="ARBA" id="ARBA00005369"/>
    </source>
</evidence>
<evidence type="ECO:0000313" key="15">
    <source>
        <dbReference type="Proteomes" id="UP000285301"/>
    </source>
</evidence>
<gene>
    <name evidence="14" type="ORF">B4U79_00593</name>
</gene>
<dbReference type="Gene3D" id="3.40.50.150">
    <property type="entry name" value="Vaccinia Virus protein VP39"/>
    <property type="match status" value="1"/>
</dbReference>
<dbReference type="InterPro" id="IPR029063">
    <property type="entry name" value="SAM-dependent_MTases_sf"/>
</dbReference>
<proteinExistence type="inferred from homology"/>
<dbReference type="EC" id="2.1.1.77" evidence="3"/>
<evidence type="ECO:0000256" key="6">
    <source>
        <dbReference type="ARBA" id="ARBA00022679"/>
    </source>
</evidence>
<comment type="subcellular location">
    <subcellularLocation>
        <location evidence="1">Cytoplasm</location>
    </subcellularLocation>
</comment>
<dbReference type="Pfam" id="PF01135">
    <property type="entry name" value="PCMT"/>
    <property type="match status" value="1"/>
</dbReference>
<dbReference type="Proteomes" id="UP000285301">
    <property type="component" value="Unassembled WGS sequence"/>
</dbReference>